<reference evidence="1" key="1">
    <citation type="submission" date="2021-06" db="EMBL/GenBank/DDBJ databases">
        <authorList>
            <person name="Hodson N. C."/>
            <person name="Mongue J. A."/>
            <person name="Jaron S. K."/>
        </authorList>
    </citation>
    <scope>NUCLEOTIDE SEQUENCE</scope>
</reference>
<accession>A0A8J2NS06</accession>
<gene>
    <name evidence="1" type="ORF">AFUS01_LOCUS8429</name>
</gene>
<dbReference type="AlphaFoldDB" id="A0A8J2NS06"/>
<feature type="non-terminal residue" evidence="1">
    <location>
        <position position="1"/>
    </location>
</feature>
<evidence type="ECO:0000313" key="2">
    <source>
        <dbReference type="Proteomes" id="UP000708208"/>
    </source>
</evidence>
<proteinExistence type="predicted"/>
<organism evidence="1 2">
    <name type="scientific">Allacma fusca</name>
    <dbReference type="NCBI Taxonomy" id="39272"/>
    <lineage>
        <taxon>Eukaryota</taxon>
        <taxon>Metazoa</taxon>
        <taxon>Ecdysozoa</taxon>
        <taxon>Arthropoda</taxon>
        <taxon>Hexapoda</taxon>
        <taxon>Collembola</taxon>
        <taxon>Symphypleona</taxon>
        <taxon>Sminthuridae</taxon>
        <taxon>Allacma</taxon>
    </lineage>
</organism>
<sequence>TPSGNRKSQSLLPSYQVGIETVVQNTDDAPFENPQNMLRTLKAALPKRPTVGVKAGVDCIHP</sequence>
<dbReference type="Proteomes" id="UP000708208">
    <property type="component" value="Unassembled WGS sequence"/>
</dbReference>
<protein>
    <submittedName>
        <fullName evidence="1">Uncharacterized protein</fullName>
    </submittedName>
</protein>
<name>A0A8J2NS06_9HEXA</name>
<keyword evidence="2" id="KW-1185">Reference proteome</keyword>
<evidence type="ECO:0000313" key="1">
    <source>
        <dbReference type="EMBL" id="CAG7719088.1"/>
    </source>
</evidence>
<comment type="caution">
    <text evidence="1">The sequence shown here is derived from an EMBL/GenBank/DDBJ whole genome shotgun (WGS) entry which is preliminary data.</text>
</comment>
<dbReference type="EMBL" id="CAJVCH010058568">
    <property type="protein sequence ID" value="CAG7719088.1"/>
    <property type="molecule type" value="Genomic_DNA"/>
</dbReference>